<keyword evidence="3" id="KW-1185">Reference proteome</keyword>
<protein>
    <submittedName>
        <fullName evidence="2">Uncharacterized protein</fullName>
    </submittedName>
</protein>
<reference evidence="2 3" key="1">
    <citation type="submission" date="2018-06" db="EMBL/GenBank/DDBJ databases">
        <title>A transcriptomic atlas of mushroom development highlights an independent origin of complex multicellularity.</title>
        <authorList>
            <consortium name="DOE Joint Genome Institute"/>
            <person name="Krizsan K."/>
            <person name="Almasi E."/>
            <person name="Merenyi Z."/>
            <person name="Sahu N."/>
            <person name="Viragh M."/>
            <person name="Koszo T."/>
            <person name="Mondo S."/>
            <person name="Kiss B."/>
            <person name="Balint B."/>
            <person name="Kues U."/>
            <person name="Barry K."/>
            <person name="Hegedus J.C."/>
            <person name="Henrissat B."/>
            <person name="Johnson J."/>
            <person name="Lipzen A."/>
            <person name="Ohm R."/>
            <person name="Nagy I."/>
            <person name="Pangilinan J."/>
            <person name="Yan J."/>
            <person name="Xiong Y."/>
            <person name="Grigoriev I.V."/>
            <person name="Hibbett D.S."/>
            <person name="Nagy L.G."/>
        </authorList>
    </citation>
    <scope>NUCLEOTIDE SEQUENCE [LARGE SCALE GENOMIC DNA]</scope>
    <source>
        <strain evidence="2 3">SZMC22713</strain>
    </source>
</reference>
<evidence type="ECO:0000256" key="1">
    <source>
        <dbReference type="PROSITE-ProRule" id="PRU00023"/>
    </source>
</evidence>
<dbReference type="SUPFAM" id="SSF48403">
    <property type="entry name" value="Ankyrin repeat"/>
    <property type="match status" value="1"/>
</dbReference>
<dbReference type="EMBL" id="ML170167">
    <property type="protein sequence ID" value="TDL24221.1"/>
    <property type="molecule type" value="Genomic_DNA"/>
</dbReference>
<dbReference type="PROSITE" id="PS50088">
    <property type="entry name" value="ANK_REPEAT"/>
    <property type="match status" value="1"/>
</dbReference>
<feature type="repeat" description="ANK" evidence="1">
    <location>
        <begin position="69"/>
        <end position="101"/>
    </location>
</feature>
<dbReference type="InterPro" id="IPR036770">
    <property type="entry name" value="Ankyrin_rpt-contain_sf"/>
</dbReference>
<dbReference type="SMART" id="SM00248">
    <property type="entry name" value="ANK"/>
    <property type="match status" value="2"/>
</dbReference>
<dbReference type="STRING" id="50990.A0A4Y7QAB6"/>
<dbReference type="AlphaFoldDB" id="A0A4Y7QAB6"/>
<name>A0A4Y7QAB6_9AGAM</name>
<dbReference type="InterPro" id="IPR002110">
    <property type="entry name" value="Ankyrin_rpt"/>
</dbReference>
<sequence length="460" mass="52090">MPTMRRPSTSTLQSPPQLPVDLLQELSRNPDVGEWPYAHSESKIDAFRDKIVHREVPVDHIWPIEGLSCQRSLLQIAASAGSLHLVYEMIRLGANINITDEYGRTPLFVAVQALTMMDRFPDEPRPPKVGPRTSLVASLLIEQHADVNVTGKFKSCFTMLMGAKVKRWDLIELLIAHGAHEVLEFRDGPLLSEEEKEYISELLRTRPSKRPPRRCPCFSGHLLSDCHGEGPKPFPYHFMCPCQSGSSYAKCCKKRKVSWRDIWNEDRGIIEPWRKDLPVYLPLPYDTITIWFTLRDQDVMTSLPIEKFRRPTDIPLAVAQTGIPPELGNEAIWDSCFQDVSRKGSVDPAFVFAMKMVSWNARPLGRKVPKNYAMDLARIFNEHVDSYIASGQDSRPKLAIEIAAKLGPSCGALYRICEAERCNKQEGRHLQTLKYCQECRMQLAGGLLQCEMPACSLEGS</sequence>
<accession>A0A4Y7QAB6</accession>
<dbReference type="VEuPathDB" id="FungiDB:BD410DRAFT_113782"/>
<dbReference type="Proteomes" id="UP000294933">
    <property type="component" value="Unassembled WGS sequence"/>
</dbReference>
<evidence type="ECO:0000313" key="2">
    <source>
        <dbReference type="EMBL" id="TDL24221.1"/>
    </source>
</evidence>
<proteinExistence type="predicted"/>
<organism evidence="2 3">
    <name type="scientific">Rickenella mellea</name>
    <dbReference type="NCBI Taxonomy" id="50990"/>
    <lineage>
        <taxon>Eukaryota</taxon>
        <taxon>Fungi</taxon>
        <taxon>Dikarya</taxon>
        <taxon>Basidiomycota</taxon>
        <taxon>Agaricomycotina</taxon>
        <taxon>Agaricomycetes</taxon>
        <taxon>Hymenochaetales</taxon>
        <taxon>Rickenellaceae</taxon>
        <taxon>Rickenella</taxon>
    </lineage>
</organism>
<gene>
    <name evidence="2" type="ORF">BD410DRAFT_113782</name>
</gene>
<dbReference type="Gene3D" id="1.25.40.20">
    <property type="entry name" value="Ankyrin repeat-containing domain"/>
    <property type="match status" value="1"/>
</dbReference>
<keyword evidence="1" id="KW-0040">ANK repeat</keyword>
<dbReference type="OrthoDB" id="432970at2759"/>
<evidence type="ECO:0000313" key="3">
    <source>
        <dbReference type="Proteomes" id="UP000294933"/>
    </source>
</evidence>